<evidence type="ECO:0000256" key="1">
    <source>
        <dbReference type="SAM" id="MobiDB-lite"/>
    </source>
</evidence>
<feature type="region of interest" description="Disordered" evidence="1">
    <location>
        <begin position="1"/>
        <end position="35"/>
    </location>
</feature>
<sequence>MTRWWPTGSRGHGYKTPDRPLVRKSEPSHRTKPAGRFGRIGREMILNKGSVAMTACEHSRSRTLVMASWVRQRNSVERISDLRTKRAYSRQIKKEGSPNSSPDRLRLTQIGKCHGNMFRELLLGLTTTFTRAKTNWILSTWPRGHCEEATRQFFFWQALWLCFKIG</sequence>
<feature type="compositionally biased region" description="Basic and acidic residues" evidence="1">
    <location>
        <begin position="15"/>
        <end position="29"/>
    </location>
</feature>
<comment type="caution">
    <text evidence="2">The sequence shown here is derived from an EMBL/GenBank/DDBJ whole genome shotgun (WGS) entry which is preliminary data.</text>
</comment>
<reference evidence="2 3" key="1">
    <citation type="submission" date="2024-07" db="EMBL/GenBank/DDBJ databases">
        <title>Section-level genome sequencing and comparative genomics of Aspergillus sections Usti and Cavernicolus.</title>
        <authorList>
            <consortium name="Lawrence Berkeley National Laboratory"/>
            <person name="Nybo J.L."/>
            <person name="Vesth T.C."/>
            <person name="Theobald S."/>
            <person name="Frisvad J.C."/>
            <person name="Larsen T.O."/>
            <person name="Kjaerboelling I."/>
            <person name="Rothschild-Mancinelli K."/>
            <person name="Lyhne E.K."/>
            <person name="Kogle M.E."/>
            <person name="Barry K."/>
            <person name="Clum A."/>
            <person name="Na H."/>
            <person name="Ledsgaard L."/>
            <person name="Lin J."/>
            <person name="Lipzen A."/>
            <person name="Kuo A."/>
            <person name="Riley R."/>
            <person name="Mondo S."/>
            <person name="LaButti K."/>
            <person name="Haridas S."/>
            <person name="Pangalinan J."/>
            <person name="Salamov A.A."/>
            <person name="Simmons B.A."/>
            <person name="Magnuson J.K."/>
            <person name="Chen J."/>
            <person name="Drula E."/>
            <person name="Henrissat B."/>
            <person name="Wiebenga A."/>
            <person name="Lubbers R.J."/>
            <person name="Gomes A.C."/>
            <person name="Macurrencykelacurrency M.R."/>
            <person name="Stajich J."/>
            <person name="Grigoriev I.V."/>
            <person name="Mortensen U.H."/>
            <person name="De vries R.P."/>
            <person name="Baker S.E."/>
            <person name="Andersen M.R."/>
        </authorList>
    </citation>
    <scope>NUCLEOTIDE SEQUENCE [LARGE SCALE GENOMIC DNA]</scope>
    <source>
        <strain evidence="2 3">CBS 756.74</strain>
    </source>
</reference>
<dbReference type="Proteomes" id="UP001610444">
    <property type="component" value="Unassembled WGS sequence"/>
</dbReference>
<evidence type="ECO:0000313" key="2">
    <source>
        <dbReference type="EMBL" id="KAL2846735.1"/>
    </source>
</evidence>
<dbReference type="RefSeq" id="XP_070897319.1">
    <property type="nucleotide sequence ID" value="XM_071036117.1"/>
</dbReference>
<proteinExistence type="predicted"/>
<organism evidence="2 3">
    <name type="scientific">Aspergillus pseudodeflectus</name>
    <dbReference type="NCBI Taxonomy" id="176178"/>
    <lineage>
        <taxon>Eukaryota</taxon>
        <taxon>Fungi</taxon>
        <taxon>Dikarya</taxon>
        <taxon>Ascomycota</taxon>
        <taxon>Pezizomycotina</taxon>
        <taxon>Eurotiomycetes</taxon>
        <taxon>Eurotiomycetidae</taxon>
        <taxon>Eurotiales</taxon>
        <taxon>Aspergillaceae</taxon>
        <taxon>Aspergillus</taxon>
        <taxon>Aspergillus subgen. Nidulantes</taxon>
    </lineage>
</organism>
<accession>A0ABR4K335</accession>
<evidence type="ECO:0000313" key="3">
    <source>
        <dbReference type="Proteomes" id="UP001610444"/>
    </source>
</evidence>
<keyword evidence="3" id="KW-1185">Reference proteome</keyword>
<name>A0ABR4K335_9EURO</name>
<dbReference type="EMBL" id="JBFXLR010000031">
    <property type="protein sequence ID" value="KAL2846735.1"/>
    <property type="molecule type" value="Genomic_DNA"/>
</dbReference>
<gene>
    <name evidence="2" type="ORF">BJX68DRAFT_120730</name>
</gene>
<dbReference type="GeneID" id="98151281"/>
<protein>
    <submittedName>
        <fullName evidence="2">Uncharacterized protein</fullName>
    </submittedName>
</protein>